<comment type="caution">
    <text evidence="1">The sequence shown here is derived from an EMBL/GenBank/DDBJ whole genome shotgun (WGS) entry which is preliminary data.</text>
</comment>
<dbReference type="EMBL" id="QPFP01000160">
    <property type="protein sequence ID" value="TEB20001.1"/>
    <property type="molecule type" value="Genomic_DNA"/>
</dbReference>
<dbReference type="Proteomes" id="UP000298030">
    <property type="component" value="Unassembled WGS sequence"/>
</dbReference>
<name>A0A4Y7SFU9_COPMI</name>
<protein>
    <submittedName>
        <fullName evidence="1">Uncharacterized protein</fullName>
    </submittedName>
</protein>
<evidence type="ECO:0000313" key="1">
    <source>
        <dbReference type="EMBL" id="TEB20001.1"/>
    </source>
</evidence>
<proteinExistence type="predicted"/>
<sequence length="488" mass="54776">MPRARRNPGLQPHPMNVDVWYAIGLVVEPMDLLSLARVCHVKRLAPYTLPTITQTCKSIRCAVNGLASWRTLLGDVCFKYGIINGTYPITNASLKEIQQAACRPGLWLRILQRRHGRRPYPTFRNLVPKLGQPFQCPTAYYDTLTPGGRFLIQVVDDENGTVSLKLWDLGVPGLANALLQPTLAAQRASSHPGLISIRATACTTMDSIYILTACKDETSELYTASTYSITPATQTTFSLINQLTVSDLSSLSITDTYAYFRLPDFGMLVWDYVRGTAVRWNARGCNRTSKTLAHPNGIFVTCGFERKFMFFRISTILQHALPPDLMPKTLLELSPDTTVPFPWSERSHEFYPLPGFRNTLPSIDHFVWYRPLNPTPSNPLLCTLALCSGFRSYKVLVRDDSEVLIQLVPFWGTIETKYERPNATGRKSLVMRKQSLAGPYGITEYTPVSPPVHLDLDVQEFCHLSGRAHFALENPADDDTHAYADFLP</sequence>
<dbReference type="AlphaFoldDB" id="A0A4Y7SFU9"/>
<dbReference type="OrthoDB" id="2688364at2759"/>
<reference evidence="1 2" key="1">
    <citation type="journal article" date="2019" name="Nat. Ecol. Evol.">
        <title>Megaphylogeny resolves global patterns of mushroom evolution.</title>
        <authorList>
            <person name="Varga T."/>
            <person name="Krizsan K."/>
            <person name="Foldi C."/>
            <person name="Dima B."/>
            <person name="Sanchez-Garcia M."/>
            <person name="Sanchez-Ramirez S."/>
            <person name="Szollosi G.J."/>
            <person name="Szarkandi J.G."/>
            <person name="Papp V."/>
            <person name="Albert L."/>
            <person name="Andreopoulos W."/>
            <person name="Angelini C."/>
            <person name="Antonin V."/>
            <person name="Barry K.W."/>
            <person name="Bougher N.L."/>
            <person name="Buchanan P."/>
            <person name="Buyck B."/>
            <person name="Bense V."/>
            <person name="Catcheside P."/>
            <person name="Chovatia M."/>
            <person name="Cooper J."/>
            <person name="Damon W."/>
            <person name="Desjardin D."/>
            <person name="Finy P."/>
            <person name="Geml J."/>
            <person name="Haridas S."/>
            <person name="Hughes K."/>
            <person name="Justo A."/>
            <person name="Karasinski D."/>
            <person name="Kautmanova I."/>
            <person name="Kiss B."/>
            <person name="Kocsube S."/>
            <person name="Kotiranta H."/>
            <person name="LaButti K.M."/>
            <person name="Lechner B.E."/>
            <person name="Liimatainen K."/>
            <person name="Lipzen A."/>
            <person name="Lukacs Z."/>
            <person name="Mihaltcheva S."/>
            <person name="Morgado L.N."/>
            <person name="Niskanen T."/>
            <person name="Noordeloos M.E."/>
            <person name="Ohm R.A."/>
            <person name="Ortiz-Santana B."/>
            <person name="Ovrebo C."/>
            <person name="Racz N."/>
            <person name="Riley R."/>
            <person name="Savchenko A."/>
            <person name="Shiryaev A."/>
            <person name="Soop K."/>
            <person name="Spirin V."/>
            <person name="Szebenyi C."/>
            <person name="Tomsovsky M."/>
            <person name="Tulloss R.E."/>
            <person name="Uehling J."/>
            <person name="Grigoriev I.V."/>
            <person name="Vagvolgyi C."/>
            <person name="Papp T."/>
            <person name="Martin F.M."/>
            <person name="Miettinen O."/>
            <person name="Hibbett D.S."/>
            <person name="Nagy L.G."/>
        </authorList>
    </citation>
    <scope>NUCLEOTIDE SEQUENCE [LARGE SCALE GENOMIC DNA]</scope>
    <source>
        <strain evidence="1 2">FP101781</strain>
    </source>
</reference>
<evidence type="ECO:0000313" key="2">
    <source>
        <dbReference type="Proteomes" id="UP000298030"/>
    </source>
</evidence>
<accession>A0A4Y7SFU9</accession>
<organism evidence="1 2">
    <name type="scientific">Coprinellus micaceus</name>
    <name type="common">Glistening ink-cap mushroom</name>
    <name type="synonym">Coprinus micaceus</name>
    <dbReference type="NCBI Taxonomy" id="71717"/>
    <lineage>
        <taxon>Eukaryota</taxon>
        <taxon>Fungi</taxon>
        <taxon>Dikarya</taxon>
        <taxon>Basidiomycota</taxon>
        <taxon>Agaricomycotina</taxon>
        <taxon>Agaricomycetes</taxon>
        <taxon>Agaricomycetidae</taxon>
        <taxon>Agaricales</taxon>
        <taxon>Agaricineae</taxon>
        <taxon>Psathyrellaceae</taxon>
        <taxon>Coprinellus</taxon>
    </lineage>
</organism>
<gene>
    <name evidence="1" type="ORF">FA13DRAFT_1801503</name>
</gene>
<keyword evidence="2" id="KW-1185">Reference proteome</keyword>